<dbReference type="GO" id="GO:0016887">
    <property type="term" value="F:ATP hydrolysis activity"/>
    <property type="evidence" value="ECO:0007669"/>
    <property type="project" value="InterPro"/>
</dbReference>
<evidence type="ECO:0000313" key="5">
    <source>
        <dbReference type="Proteomes" id="UP000036923"/>
    </source>
</evidence>
<dbReference type="InterPro" id="IPR003593">
    <property type="entry name" value="AAA+_ATPase"/>
</dbReference>
<dbReference type="Pfam" id="PF00004">
    <property type="entry name" value="AAA"/>
    <property type="match status" value="1"/>
</dbReference>
<dbReference type="PANTHER" id="PTHR23077:SF171">
    <property type="entry name" value="NUCLEAR VALOSIN-CONTAINING PROTEIN-LIKE"/>
    <property type="match status" value="1"/>
</dbReference>
<dbReference type="PATRIC" id="fig|398512.5.peg.5228"/>
<protein>
    <submittedName>
        <fullName evidence="4">AAA ATPase central domain protein</fullName>
    </submittedName>
</protein>
<comment type="caution">
    <text evidence="4">The sequence shown here is derived from an EMBL/GenBank/DDBJ whole genome shotgun (WGS) entry which is preliminary data.</text>
</comment>
<evidence type="ECO:0000256" key="1">
    <source>
        <dbReference type="ARBA" id="ARBA00022741"/>
    </source>
</evidence>
<dbReference type="Gene3D" id="3.40.50.300">
    <property type="entry name" value="P-loop containing nucleotide triphosphate hydrolases"/>
    <property type="match status" value="1"/>
</dbReference>
<evidence type="ECO:0000256" key="2">
    <source>
        <dbReference type="ARBA" id="ARBA00022840"/>
    </source>
</evidence>
<dbReference type="GO" id="GO:0005524">
    <property type="term" value="F:ATP binding"/>
    <property type="evidence" value="ECO:0007669"/>
    <property type="project" value="UniProtKB-KW"/>
</dbReference>
<dbReference type="OrthoDB" id="9809379at2"/>
<dbReference type="eggNOG" id="COG0464">
    <property type="taxonomic scope" value="Bacteria"/>
</dbReference>
<dbReference type="Gene3D" id="1.10.8.60">
    <property type="match status" value="1"/>
</dbReference>
<dbReference type="SUPFAM" id="SSF52540">
    <property type="entry name" value="P-loop containing nucleoside triphosphate hydrolases"/>
    <property type="match status" value="2"/>
</dbReference>
<dbReference type="InterPro" id="IPR027417">
    <property type="entry name" value="P-loop_NTPase"/>
</dbReference>
<sequence>MWYKEFLSRYKAGISHEFLFYFNVRDIVDNYRNIERYLYEEFLKQRNFGIIAFYDISRGLTFFDPGMEREFNKITSNELAGQYRLMPSKLFPYIDKALKNTKMAIFIDHVEKIIPSGDVGSLSFEERSALIWISGWSVDSKISSVGSSVFMMADNLADVSKEIFKSSYRVEPIIVELPGEQERKEYIEYLLKEDAVKCDVTMDEFAKLSSGLNKKSIKDIKLKAEAEDVPVSFEFIKEKKHSVLKKEYGDVLEFIYPEIGFEDIGGMEKAKNYLLKNIINPIKKGDLRRVPMGILLCGPSGTGKTLLVNALAKASGFNCVKIDMSRILGQYVGESEKNFKKSLLGAQSQQPVIVFVDEIDTAFRRGDNEENGVSRNIFSEFLQFTSNTNNRGKVIFIAATNRPDLLDAALKRAGRFDKKIPILLPEDNERAEIFKIMMMKYKFETDIEDFVPYAKKAENYTGAEIEAVVRKAYELANEDEKEDTVITSDILFEALQRCRPSTQQVEFMTLLAIKECDDKDLLSDKYKDMLDNEEVIDEGIALGK</sequence>
<dbReference type="SMART" id="SM00382">
    <property type="entry name" value="AAA"/>
    <property type="match status" value="1"/>
</dbReference>
<evidence type="ECO:0000259" key="3">
    <source>
        <dbReference type="SMART" id="SM00382"/>
    </source>
</evidence>
<name>A0A0L6JV73_9FIRM</name>
<keyword evidence="5" id="KW-1185">Reference proteome</keyword>
<dbReference type="EMBL" id="LGTC01000001">
    <property type="protein sequence ID" value="KNY29713.1"/>
    <property type="molecule type" value="Genomic_DNA"/>
</dbReference>
<proteinExistence type="predicted"/>
<dbReference type="InterPro" id="IPR003959">
    <property type="entry name" value="ATPase_AAA_core"/>
</dbReference>
<evidence type="ECO:0000313" key="4">
    <source>
        <dbReference type="EMBL" id="KNY29713.1"/>
    </source>
</evidence>
<keyword evidence="2" id="KW-0067">ATP-binding</keyword>
<organism evidence="4 5">
    <name type="scientific">Pseudobacteroides cellulosolvens ATCC 35603 = DSM 2933</name>
    <dbReference type="NCBI Taxonomy" id="398512"/>
    <lineage>
        <taxon>Bacteria</taxon>
        <taxon>Bacillati</taxon>
        <taxon>Bacillota</taxon>
        <taxon>Clostridia</taxon>
        <taxon>Eubacteriales</taxon>
        <taxon>Oscillospiraceae</taxon>
        <taxon>Pseudobacteroides</taxon>
    </lineage>
</organism>
<gene>
    <name evidence="4" type="ORF">Bccel_4987</name>
</gene>
<dbReference type="STRING" id="398512.Bccel_4987"/>
<dbReference type="PANTHER" id="PTHR23077">
    <property type="entry name" value="AAA-FAMILY ATPASE"/>
    <property type="match status" value="1"/>
</dbReference>
<dbReference type="CDD" id="cd19481">
    <property type="entry name" value="RecA-like_protease"/>
    <property type="match status" value="1"/>
</dbReference>
<dbReference type="AlphaFoldDB" id="A0A0L6JV73"/>
<feature type="domain" description="AAA+ ATPase" evidence="3">
    <location>
        <begin position="290"/>
        <end position="426"/>
    </location>
</feature>
<reference evidence="5" key="1">
    <citation type="submission" date="2015-07" db="EMBL/GenBank/DDBJ databases">
        <title>Near-Complete Genome Sequence of the Cellulolytic Bacterium Bacteroides (Pseudobacteroides) cellulosolvens ATCC 35603.</title>
        <authorList>
            <person name="Dassa B."/>
            <person name="Utturkar S.M."/>
            <person name="Klingeman D.M."/>
            <person name="Hurt R.A."/>
            <person name="Keller M."/>
            <person name="Xu J."/>
            <person name="Reddy Y.H.K."/>
            <person name="Borovok I."/>
            <person name="Grinberg I.R."/>
            <person name="Lamed R."/>
            <person name="Zhivin O."/>
            <person name="Bayer E.A."/>
            <person name="Brown S.D."/>
        </authorList>
    </citation>
    <scope>NUCLEOTIDE SEQUENCE [LARGE SCALE GENOMIC DNA]</scope>
    <source>
        <strain evidence="5">DSM 2933</strain>
    </source>
</reference>
<keyword evidence="1" id="KW-0547">Nucleotide-binding</keyword>
<dbReference type="Proteomes" id="UP000036923">
    <property type="component" value="Unassembled WGS sequence"/>
</dbReference>
<dbReference type="RefSeq" id="WP_050753796.1">
    <property type="nucleotide sequence ID" value="NZ_JQKC01000001.1"/>
</dbReference>
<dbReference type="InterPro" id="IPR050168">
    <property type="entry name" value="AAA_ATPase_domain"/>
</dbReference>
<accession>A0A0L6JV73</accession>